<comment type="caution">
    <text evidence="5">The sequence shown here is derived from an EMBL/GenBank/DDBJ whole genome shotgun (WGS) entry which is preliminary data.</text>
</comment>
<dbReference type="Pfam" id="PF08670">
    <property type="entry name" value="MEKHLA"/>
    <property type="match status" value="2"/>
</dbReference>
<evidence type="ECO:0000256" key="3">
    <source>
        <dbReference type="SAM" id="MobiDB-lite"/>
    </source>
</evidence>
<dbReference type="AlphaFoldDB" id="A0AAW1PUH0"/>
<keyword evidence="1" id="KW-0600">Photoreceptor protein</keyword>
<evidence type="ECO:0000259" key="4">
    <source>
        <dbReference type="Pfam" id="PF08670"/>
    </source>
</evidence>
<dbReference type="InterPro" id="IPR000014">
    <property type="entry name" value="PAS"/>
</dbReference>
<feature type="region of interest" description="Disordered" evidence="3">
    <location>
        <begin position="71"/>
        <end position="112"/>
    </location>
</feature>
<dbReference type="GO" id="GO:0009881">
    <property type="term" value="F:photoreceptor activity"/>
    <property type="evidence" value="ECO:0007669"/>
    <property type="project" value="UniProtKB-KW"/>
</dbReference>
<feature type="domain" description="MEKHLA" evidence="4">
    <location>
        <begin position="314"/>
        <end position="435"/>
    </location>
</feature>
<gene>
    <name evidence="5" type="ORF">WJX73_009002</name>
</gene>
<dbReference type="CDD" id="cd00130">
    <property type="entry name" value="PAS"/>
    <property type="match status" value="1"/>
</dbReference>
<evidence type="ECO:0000313" key="6">
    <source>
        <dbReference type="Proteomes" id="UP001465755"/>
    </source>
</evidence>
<keyword evidence="2" id="KW-0716">Sensory transduction</keyword>
<accession>A0AAW1PUH0</accession>
<keyword evidence="1" id="KW-0675">Receptor</keyword>
<name>A0AAW1PUH0_9CHLO</name>
<organism evidence="5 6">
    <name type="scientific">Symbiochloris irregularis</name>
    <dbReference type="NCBI Taxonomy" id="706552"/>
    <lineage>
        <taxon>Eukaryota</taxon>
        <taxon>Viridiplantae</taxon>
        <taxon>Chlorophyta</taxon>
        <taxon>core chlorophytes</taxon>
        <taxon>Trebouxiophyceae</taxon>
        <taxon>Trebouxiales</taxon>
        <taxon>Trebouxiaceae</taxon>
        <taxon>Symbiochloris</taxon>
    </lineage>
</organism>
<dbReference type="EMBL" id="JALJOQ010000010">
    <property type="protein sequence ID" value="KAK9812015.1"/>
    <property type="molecule type" value="Genomic_DNA"/>
</dbReference>
<proteinExistence type="predicted"/>
<evidence type="ECO:0000256" key="2">
    <source>
        <dbReference type="ARBA" id="ARBA00022606"/>
    </source>
</evidence>
<feature type="domain" description="MEKHLA" evidence="4">
    <location>
        <begin position="123"/>
        <end position="261"/>
    </location>
</feature>
<dbReference type="SUPFAM" id="SSF55785">
    <property type="entry name" value="PYP-like sensor domain (PAS domain)"/>
    <property type="match status" value="2"/>
</dbReference>
<protein>
    <recommendedName>
        <fullName evidence="4">MEKHLA domain-containing protein</fullName>
    </recommendedName>
</protein>
<dbReference type="Proteomes" id="UP001465755">
    <property type="component" value="Unassembled WGS sequence"/>
</dbReference>
<keyword evidence="6" id="KW-1185">Reference proteome</keyword>
<dbReference type="InterPro" id="IPR035965">
    <property type="entry name" value="PAS-like_dom_sf"/>
</dbReference>
<sequence>MQTYFTSICGPRLSARLYRAAQVAQTLRLHRSSGVCSCSCSRQQSLSSDQLRPVLHTGLPINRRLHFDASAKKKGKGGGGQKKGPGSVIDIPKSEGPEAAGPSTAGPSKEPWEQTDVVMINLLLIENYRRAVGRPMMEGNDIMTLAKDLYEAPFALLFHDAFVSEEPQFMYANQTALDLFQSSWEELIGTPSKESASQDAQPGRQQLLDETAEKGFIHISNARRRGRQGREFDIVEAELFNVEGPDGNKVGQATVIHHWKFDDGTEAGPHAPEVPVSQEMLDQANKAVEEQSQTSINDKDGRSFFAGVETQSGNYRRLIGRPLLEGSTCEQLPKQLYEAPFPLLFHDHYVSAEPRFLYANQAALTLFQTSQEEFIGSLSKDSATEDNQSSRRAAMQEVEQTGFLHIKSARRHGKKGRDFDILDAELFNVEGPEGKRLPSL</sequence>
<evidence type="ECO:0000313" key="5">
    <source>
        <dbReference type="EMBL" id="KAK9812015.1"/>
    </source>
</evidence>
<keyword evidence="1" id="KW-0157">Chromophore</keyword>
<dbReference type="Gene3D" id="3.30.450.20">
    <property type="entry name" value="PAS domain"/>
    <property type="match status" value="2"/>
</dbReference>
<dbReference type="InterPro" id="IPR013978">
    <property type="entry name" value="MEKHLA"/>
</dbReference>
<reference evidence="5 6" key="1">
    <citation type="journal article" date="2024" name="Nat. Commun.">
        <title>Phylogenomics reveals the evolutionary origins of lichenization in chlorophyte algae.</title>
        <authorList>
            <person name="Puginier C."/>
            <person name="Libourel C."/>
            <person name="Otte J."/>
            <person name="Skaloud P."/>
            <person name="Haon M."/>
            <person name="Grisel S."/>
            <person name="Petersen M."/>
            <person name="Berrin J.G."/>
            <person name="Delaux P.M."/>
            <person name="Dal Grande F."/>
            <person name="Keller J."/>
        </authorList>
    </citation>
    <scope>NUCLEOTIDE SEQUENCE [LARGE SCALE GENOMIC DNA]</scope>
    <source>
        <strain evidence="5 6">SAG 2036</strain>
    </source>
</reference>
<evidence type="ECO:0000256" key="1">
    <source>
        <dbReference type="ARBA" id="ARBA00022543"/>
    </source>
</evidence>